<organism evidence="4 5">
    <name type="scientific">Menidia menidia</name>
    <name type="common">Atlantic silverside</name>
    <dbReference type="NCBI Taxonomy" id="238744"/>
    <lineage>
        <taxon>Eukaryota</taxon>
        <taxon>Metazoa</taxon>
        <taxon>Chordata</taxon>
        <taxon>Craniata</taxon>
        <taxon>Vertebrata</taxon>
        <taxon>Euteleostomi</taxon>
        <taxon>Actinopterygii</taxon>
        <taxon>Neopterygii</taxon>
        <taxon>Teleostei</taxon>
        <taxon>Neoteleostei</taxon>
        <taxon>Acanthomorphata</taxon>
        <taxon>Ovalentaria</taxon>
        <taxon>Atherinomorphae</taxon>
        <taxon>Atheriniformes</taxon>
        <taxon>Atherinopsidae</taxon>
        <taxon>Menidiinae</taxon>
        <taxon>Menidia</taxon>
    </lineage>
</organism>
<dbReference type="EMBL" id="CAJRST010000001">
    <property type="protein sequence ID" value="CAG5850024.1"/>
    <property type="molecule type" value="Genomic_DNA"/>
</dbReference>
<sequence>MSKGIKTFIDNLKLNSCFSKILEKKLSTLINQFKEQCKSKDAKLSTALTNTLHKLGLEDFYPNKLTFRSLLGINKESVDDKPVSSLREIPLSFLRKLLKINADCRNSAQLPVSEGENDDPFDLDWNDEDNFDTKIHPLDLIVALFLCADSFLQQQMTLKMSMCQISVPLLLPHSNKSQSSLMLWALRDIVKEWCPSELSESRGFVEESIVQANIPLFSFVRLKNCSLSKSHLLNHVLSCGQQTQNIFMHRGMKGGSTKRKIADGVVEVCWYLPCGRDNLDIFPEPVAFANLRGDICESEAQFNFLYQVSSATFVLLDKVEKTEQDMLTSLQDVKSKLFFLVNCKEGGAREDMKSVKEMLKKLDLQKNSVKTKNSRENVAEFTQKLCAVIKTSLTSGTTTCNIVSLHDKAVEFGLSVDECRSDKQKKVAEKILGGIEGRSLSDYKKQELPLQGENWKRLAKLEKEMCRLTGSRDSGPEDYKSKLQEEVKKLQNLQKQHEISKQIKTFIDNLSAGEKEHRDFFLKWMKLMLDTNSRKELSTLRNQFKEQCKRKNAKRVSELDQALLDSSLGIEHYMREMGLIYEFSSQSENTADDRPALTTLAAEMLLDGYPLELLDGDASNIPQRWVSAVLMEVHQKVEGRSRLLVLTVLGVQSSGKSTLLNTMFGVQFPVSSGRCTRGAYMVLLRVGDDFKSELKYDFVVLIDTEGLKSPDLAQLDDSYEHDNQLATFVIGLSDVTIINISMENSTEMKDVLQIAAHAFLRMKELGKKPICHFVHQNVGGVSAHSKCVVERNHLLEQLNEMTQIASEMEKLPSIKAFTDVLDYDVEKNNWYIPGLWHGAPPMAPVSTGYSEAVADLKKQLLEATKNEDQSMQIPEFVEWMESLWKAVKYENFIFSFRNTLVAHAYDDFCKEFNQWEWEFRKEILSWQKEAELEILNADDAQMQNRNSLLEKKKEEVSQKINNEQKTMKKKISCYYERKDRHVNLIEKYKAEFLNSVRSLANEIQNSVNCKLDVIMELKISRKRAEDIRNKYRAVIEEKVMKLLDECRGSTLSDDQLSHQFENMWKEATADIAGLPERDIAGCVLRQLRKNFSNQNVSEELQNTDLMEAGKAPFKTNHDHVDGIVNKSEGYSDLQNFAHSVIESCTRFVNYKAQTNEDYHDYLTQEFLKEIDEFLRESCMQYKTIKKFEIDLKLYLCGIASREFMKMHQRFLLKNDPRAQLEKYKTRYLSDFLDLYKERDDCQRKAENFAQLCLKPAVEDFILRSLGIDIVEEILNRSHSAEYSSRSFFQYNIQKELLLEDDFQSFAKYISNYEVYVKDWIFQQILQKMSENETLNKLKKKNLQIIVTKITEAMEKASRGEHGVLLPDKKESTTKFINNMRQYLIKDLLISEEAEKGTLFQIQSTSKPFINSLRKSVKELEKELHNEFSTSEDISQTLLGLPVKPQDELFKRVFGCGKLCPFCKTPCEAGGKEHKDHWAAVHRPKGLAGFSYDCSDKLVENLCTTDVQSERRFRNTETEGESHPFKDYTKYYPDWQILPDPTIEASDYWKFIMVRYNEQFAERYKAKPADVPEAWKKIPTKDALIGLKDAYHMKGELWW</sequence>
<feature type="coiled-coil region" evidence="2">
    <location>
        <begin position="932"/>
        <end position="966"/>
    </location>
</feature>
<evidence type="ECO:0000313" key="5">
    <source>
        <dbReference type="Proteomes" id="UP000677803"/>
    </source>
</evidence>
<dbReference type="GO" id="GO:0005525">
    <property type="term" value="F:GTP binding"/>
    <property type="evidence" value="ECO:0007669"/>
    <property type="project" value="InterPro"/>
</dbReference>
<dbReference type="OrthoDB" id="1597724at2759"/>
<dbReference type="PANTHER" id="PTHR14819">
    <property type="entry name" value="GTP-BINDING"/>
    <property type="match status" value="1"/>
</dbReference>
<dbReference type="SUPFAM" id="SSF52540">
    <property type="entry name" value="P-loop containing nucleoside triphosphate hydrolases"/>
    <property type="match status" value="1"/>
</dbReference>
<comment type="similarity">
    <text evidence="1">Belongs to the TRAFAC class dynamin-like GTPase superfamily. Very large inducible GTPase (VLIG) family.</text>
</comment>
<dbReference type="InterPro" id="IPR057365">
    <property type="entry name" value="URGCP"/>
</dbReference>
<evidence type="ECO:0000256" key="2">
    <source>
        <dbReference type="SAM" id="Coils"/>
    </source>
</evidence>
<dbReference type="Proteomes" id="UP000677803">
    <property type="component" value="Unassembled WGS sequence"/>
</dbReference>
<dbReference type="Pfam" id="PF25683">
    <property type="entry name" value="URGCP_GTPase"/>
    <property type="match status" value="1"/>
</dbReference>
<proteinExistence type="inferred from homology"/>
<dbReference type="PANTHER" id="PTHR14819:SF9">
    <property type="entry name" value="UP-REGULATOR OF CELL PROLIFERATION-LIKE"/>
    <property type="match status" value="1"/>
</dbReference>
<dbReference type="InterPro" id="IPR058641">
    <property type="entry name" value="GVIN1_dom"/>
</dbReference>
<keyword evidence="2" id="KW-0175">Coiled coil</keyword>
<feature type="domain" description="VLIG-type G" evidence="3">
    <location>
        <begin position="640"/>
        <end position="884"/>
    </location>
</feature>
<dbReference type="Gene3D" id="3.40.50.300">
    <property type="entry name" value="P-loop containing nucleotide triphosphate hydrolases"/>
    <property type="match status" value="1"/>
</dbReference>
<dbReference type="InterPro" id="IPR052986">
    <property type="entry name" value="VLIG_GTPase"/>
</dbReference>
<reference evidence="4" key="1">
    <citation type="submission" date="2021-05" db="EMBL/GenBank/DDBJ databases">
        <authorList>
            <person name="Tigano A."/>
        </authorList>
    </citation>
    <scope>NUCLEOTIDE SEQUENCE</scope>
</reference>
<name>A0A8S4AA42_9TELE</name>
<gene>
    <name evidence="4" type="ORF">MMEN_LOCUS125</name>
</gene>
<dbReference type="InterPro" id="IPR027417">
    <property type="entry name" value="P-loop_NTPase"/>
</dbReference>
<evidence type="ECO:0000259" key="3">
    <source>
        <dbReference type="PROSITE" id="PS51717"/>
    </source>
</evidence>
<keyword evidence="5" id="KW-1185">Reference proteome</keyword>
<dbReference type="InterPro" id="IPR030383">
    <property type="entry name" value="G_VLIG_dom"/>
</dbReference>
<protein>
    <submittedName>
        <fullName evidence="4">(Atlantic silverside) hypothetical protein</fullName>
    </submittedName>
</protein>
<comment type="caution">
    <text evidence="4">The sequence shown here is derived from an EMBL/GenBank/DDBJ whole genome shotgun (WGS) entry which is preliminary data.</text>
</comment>
<dbReference type="Pfam" id="PF25496">
    <property type="entry name" value="URGCP"/>
    <property type="match status" value="1"/>
</dbReference>
<evidence type="ECO:0000256" key="1">
    <source>
        <dbReference type="ARBA" id="ARBA00006828"/>
    </source>
</evidence>
<evidence type="ECO:0000313" key="4">
    <source>
        <dbReference type="EMBL" id="CAG5850024.1"/>
    </source>
</evidence>
<accession>A0A8S4AA42</accession>
<dbReference type="Pfam" id="PF25974">
    <property type="entry name" value="URGCP_9th"/>
    <property type="match status" value="1"/>
</dbReference>
<dbReference type="PROSITE" id="PS51717">
    <property type="entry name" value="G_VLIG"/>
    <property type="match status" value="1"/>
</dbReference>